<evidence type="ECO:0000313" key="1">
    <source>
        <dbReference type="EMBL" id="ETO99792.1"/>
    </source>
</evidence>
<name>W2VQ67_PHYNI</name>
<comment type="caution">
    <text evidence="1">The sequence shown here is derived from an EMBL/GenBank/DDBJ whole genome shotgun (WGS) entry which is preliminary data.</text>
</comment>
<dbReference type="AlphaFoldDB" id="W2VQ67"/>
<proteinExistence type="predicted"/>
<organism evidence="1 2">
    <name type="scientific">Phytophthora nicotianae CJ01A1</name>
    <dbReference type="NCBI Taxonomy" id="1317063"/>
    <lineage>
        <taxon>Eukaryota</taxon>
        <taxon>Sar</taxon>
        <taxon>Stramenopiles</taxon>
        <taxon>Oomycota</taxon>
        <taxon>Peronosporomycetes</taxon>
        <taxon>Peronosporales</taxon>
        <taxon>Peronosporaceae</taxon>
        <taxon>Phytophthora</taxon>
    </lineage>
</organism>
<gene>
    <name evidence="1" type="ORF">F441_22784</name>
</gene>
<evidence type="ECO:0000313" key="2">
    <source>
        <dbReference type="Proteomes" id="UP000018958"/>
    </source>
</evidence>
<sequence>MRTDKHYRQYIFSNGLEDALPRQDLETIKWPLIKFQGFTVSSEQC</sequence>
<dbReference type="Proteomes" id="UP000018958">
    <property type="component" value="Unassembled WGS sequence"/>
</dbReference>
<dbReference type="EMBL" id="ANIX01005071">
    <property type="protein sequence ID" value="ETO99792.1"/>
    <property type="molecule type" value="Genomic_DNA"/>
</dbReference>
<protein>
    <submittedName>
        <fullName evidence="1">Uncharacterized protein</fullName>
    </submittedName>
</protein>
<accession>W2VQ67</accession>
<reference evidence="1 2" key="1">
    <citation type="submission" date="2013-11" db="EMBL/GenBank/DDBJ databases">
        <title>The Genome Sequence of Phytophthora parasitica CJ01A1.</title>
        <authorList>
            <consortium name="The Broad Institute Genomics Platform"/>
            <person name="Russ C."/>
            <person name="Tyler B."/>
            <person name="Panabieres F."/>
            <person name="Shan W."/>
            <person name="Tripathy S."/>
            <person name="Grunwald N."/>
            <person name="Machado M."/>
            <person name="Johnson C.S."/>
            <person name="Walker B."/>
            <person name="Young S.K."/>
            <person name="Zeng Q."/>
            <person name="Gargeya S."/>
            <person name="Fitzgerald M."/>
            <person name="Haas B."/>
            <person name="Abouelleil A."/>
            <person name="Allen A.W."/>
            <person name="Alvarado L."/>
            <person name="Arachchi H.M."/>
            <person name="Berlin A.M."/>
            <person name="Chapman S.B."/>
            <person name="Gainer-Dewar J."/>
            <person name="Goldberg J."/>
            <person name="Griggs A."/>
            <person name="Gujja S."/>
            <person name="Hansen M."/>
            <person name="Howarth C."/>
            <person name="Imamovic A."/>
            <person name="Ireland A."/>
            <person name="Larimer J."/>
            <person name="McCowan C."/>
            <person name="Murphy C."/>
            <person name="Pearson M."/>
            <person name="Poon T.W."/>
            <person name="Priest M."/>
            <person name="Roberts A."/>
            <person name="Saif S."/>
            <person name="Shea T."/>
            <person name="Sisk P."/>
            <person name="Sykes S."/>
            <person name="Wortman J."/>
            <person name="Nusbaum C."/>
            <person name="Birren B."/>
        </authorList>
    </citation>
    <scope>NUCLEOTIDE SEQUENCE [LARGE SCALE GENOMIC DNA]</scope>
    <source>
        <strain evidence="1 2">CJ01A1</strain>
    </source>
</reference>